<evidence type="ECO:0000256" key="10">
    <source>
        <dbReference type="HAMAP-Rule" id="MF_00185"/>
    </source>
</evidence>
<dbReference type="SUPFAM" id="SSF52540">
    <property type="entry name" value="P-loop containing nucleoside triphosphate hydrolases"/>
    <property type="match status" value="1"/>
</dbReference>
<evidence type="ECO:0000256" key="2">
    <source>
        <dbReference type="ARBA" id="ARBA00003213"/>
    </source>
</evidence>
<evidence type="ECO:0000256" key="3">
    <source>
        <dbReference type="ARBA" id="ARBA00005842"/>
    </source>
</evidence>
<dbReference type="Gene3D" id="1.10.20.140">
    <property type="match status" value="1"/>
</dbReference>
<feature type="site" description="Interaction with substrate tRNA" evidence="10">
    <location>
        <position position="129"/>
    </location>
</feature>
<feature type="region of interest" description="Interaction with substrate tRNA" evidence="10">
    <location>
        <begin position="165"/>
        <end position="169"/>
    </location>
</feature>
<feature type="site" description="Interaction with substrate tRNA" evidence="10">
    <location>
        <position position="107"/>
    </location>
</feature>
<dbReference type="EMBL" id="CP102294">
    <property type="protein sequence ID" value="UWN57578.1"/>
    <property type="molecule type" value="Genomic_DNA"/>
</dbReference>
<keyword evidence="8 10" id="KW-0460">Magnesium</keyword>
<name>A0ABY5V0J8_9BACT</name>
<dbReference type="InterPro" id="IPR027417">
    <property type="entry name" value="P-loop_NTPase"/>
</dbReference>
<dbReference type="PANTHER" id="PTHR11088">
    <property type="entry name" value="TRNA DIMETHYLALLYLTRANSFERASE"/>
    <property type="match status" value="1"/>
</dbReference>
<evidence type="ECO:0000313" key="14">
    <source>
        <dbReference type="EMBL" id="UWN57578.1"/>
    </source>
</evidence>
<evidence type="ECO:0000256" key="1">
    <source>
        <dbReference type="ARBA" id="ARBA00001946"/>
    </source>
</evidence>
<feature type="region of interest" description="Interaction with substrate tRNA" evidence="10">
    <location>
        <begin position="41"/>
        <end position="44"/>
    </location>
</feature>
<gene>
    <name evidence="10 14" type="primary">miaA</name>
    <name evidence="14" type="ORF">NQ491_02025</name>
</gene>
<feature type="binding site" evidence="10">
    <location>
        <begin position="18"/>
        <end position="23"/>
    </location>
    <ligand>
        <name>substrate</name>
    </ligand>
</feature>
<dbReference type="RefSeq" id="WP_019245015.1">
    <property type="nucleotide sequence ID" value="NZ_CAPH01000006.1"/>
</dbReference>
<dbReference type="PANTHER" id="PTHR11088:SF60">
    <property type="entry name" value="TRNA DIMETHYLALLYLTRANSFERASE"/>
    <property type="match status" value="1"/>
</dbReference>
<evidence type="ECO:0000256" key="12">
    <source>
        <dbReference type="RuleBase" id="RU003784"/>
    </source>
</evidence>
<dbReference type="GO" id="GO:0052381">
    <property type="term" value="F:tRNA dimethylallyltransferase activity"/>
    <property type="evidence" value="ECO:0007669"/>
    <property type="project" value="UniProtKB-EC"/>
</dbReference>
<dbReference type="Pfam" id="PF01715">
    <property type="entry name" value="IPPT"/>
    <property type="match status" value="1"/>
</dbReference>
<keyword evidence="5 10" id="KW-0819">tRNA processing</keyword>
<evidence type="ECO:0000256" key="7">
    <source>
        <dbReference type="ARBA" id="ARBA00022840"/>
    </source>
</evidence>
<feature type="binding site" evidence="10">
    <location>
        <begin position="16"/>
        <end position="23"/>
    </location>
    <ligand>
        <name>ATP</name>
        <dbReference type="ChEBI" id="CHEBI:30616"/>
    </ligand>
</feature>
<organism evidence="14 15">
    <name type="scientific">Alistipes ihumii AP11</name>
    <dbReference type="NCBI Taxonomy" id="1211813"/>
    <lineage>
        <taxon>Bacteria</taxon>
        <taxon>Pseudomonadati</taxon>
        <taxon>Bacteroidota</taxon>
        <taxon>Bacteroidia</taxon>
        <taxon>Bacteroidales</taxon>
        <taxon>Rikenellaceae</taxon>
        <taxon>Alistipes</taxon>
    </lineage>
</organism>
<comment type="caution">
    <text evidence="10">Lacks conserved residue(s) required for the propagation of feature annotation.</text>
</comment>
<evidence type="ECO:0000256" key="9">
    <source>
        <dbReference type="ARBA" id="ARBA00049563"/>
    </source>
</evidence>
<evidence type="ECO:0000256" key="6">
    <source>
        <dbReference type="ARBA" id="ARBA00022741"/>
    </source>
</evidence>
<keyword evidence="4 10" id="KW-0808">Transferase</keyword>
<protein>
    <recommendedName>
        <fullName evidence="10">tRNA dimethylallyltransferase</fullName>
        <ecNumber evidence="10">2.5.1.75</ecNumber>
    </recommendedName>
    <alternativeName>
        <fullName evidence="10">Dimethylallyl diphosphate:tRNA dimethylallyltransferase</fullName>
        <shortName evidence="10">DMAPP:tRNA dimethylallyltransferase</shortName>
        <shortName evidence="10">DMATase</shortName>
    </alternativeName>
    <alternativeName>
        <fullName evidence="10">Isopentenyl-diphosphate:tRNA isopentenyltransferase</fullName>
        <shortName evidence="10">IPP transferase</shortName>
        <shortName evidence="10">IPPT</shortName>
        <shortName evidence="10">IPTase</shortName>
    </alternativeName>
</protein>
<evidence type="ECO:0000256" key="5">
    <source>
        <dbReference type="ARBA" id="ARBA00022694"/>
    </source>
</evidence>
<evidence type="ECO:0000256" key="4">
    <source>
        <dbReference type="ARBA" id="ARBA00022679"/>
    </source>
</evidence>
<proteinExistence type="inferred from homology"/>
<keyword evidence="15" id="KW-1185">Reference proteome</keyword>
<comment type="catalytic activity">
    <reaction evidence="9 10 11">
        <text>adenosine(37) in tRNA + dimethylallyl diphosphate = N(6)-dimethylallyladenosine(37) in tRNA + diphosphate</text>
        <dbReference type="Rhea" id="RHEA:26482"/>
        <dbReference type="Rhea" id="RHEA-COMP:10162"/>
        <dbReference type="Rhea" id="RHEA-COMP:10375"/>
        <dbReference type="ChEBI" id="CHEBI:33019"/>
        <dbReference type="ChEBI" id="CHEBI:57623"/>
        <dbReference type="ChEBI" id="CHEBI:74411"/>
        <dbReference type="ChEBI" id="CHEBI:74415"/>
        <dbReference type="EC" id="2.5.1.75"/>
    </reaction>
</comment>
<evidence type="ECO:0000313" key="15">
    <source>
        <dbReference type="Proteomes" id="UP001059295"/>
    </source>
</evidence>
<dbReference type="NCBIfam" id="TIGR00174">
    <property type="entry name" value="miaA"/>
    <property type="match status" value="1"/>
</dbReference>
<sequence>MATTNNGGKTLVVLLGATATGKTDVGIALARAFGSEIVSSDSRQIYREMSIGTAKPTEEELSAVPHHLIGTRSVREDYSAGRYEQDALRVLEERFREHDILFLVGGSGLYIDAVCYGMDELPAVDPHLRKTLVRRAQTEGLESLFEELRKLDPAHCEVMDRSNPQRVIRALEVCLQSGRPYSSLRKGEPKTRPFRILRVGLRMSRDVLYDRIDRRVDRMIADGLEREARELYPLREYNALQTVGYRELFAYFEGETSREQAIELIKRNSRRYAKRQTTWFARNTDTRWFEAEEGCAEKIAGYLSGTI</sequence>
<dbReference type="InterPro" id="IPR018022">
    <property type="entry name" value="IPT"/>
</dbReference>
<reference evidence="14" key="1">
    <citation type="journal article" date="2022" name="Cell">
        <title>Design, construction, and in vivo augmentation of a complex gut microbiome.</title>
        <authorList>
            <person name="Cheng A.G."/>
            <person name="Ho P.Y."/>
            <person name="Aranda-Diaz A."/>
            <person name="Jain S."/>
            <person name="Yu F.B."/>
            <person name="Meng X."/>
            <person name="Wang M."/>
            <person name="Iakiviak M."/>
            <person name="Nagashima K."/>
            <person name="Zhao A."/>
            <person name="Murugkar P."/>
            <person name="Patil A."/>
            <person name="Atabakhsh K."/>
            <person name="Weakley A."/>
            <person name="Yan J."/>
            <person name="Brumbaugh A.R."/>
            <person name="Higginbottom S."/>
            <person name="Dimas A."/>
            <person name="Shiver A.L."/>
            <person name="Deutschbauer A."/>
            <person name="Neff N."/>
            <person name="Sonnenburg J.L."/>
            <person name="Huang K.C."/>
            <person name="Fischbach M.A."/>
        </authorList>
    </citation>
    <scope>NUCLEOTIDE SEQUENCE</scope>
    <source>
        <strain evidence="14">AP11</strain>
    </source>
</reference>
<comment type="similarity">
    <text evidence="3 10 13">Belongs to the IPP transferase family.</text>
</comment>
<comment type="function">
    <text evidence="2 10 12">Catalyzes the transfer of a dimethylallyl group onto the adenine at position 37 in tRNAs that read codons beginning with uridine, leading to the formation of N6-(dimethylallyl)adenosine (i(6)A).</text>
</comment>
<comment type="subunit">
    <text evidence="10">Monomer.</text>
</comment>
<keyword evidence="7 10" id="KW-0067">ATP-binding</keyword>
<comment type="cofactor">
    <cofactor evidence="1 10">
        <name>Mg(2+)</name>
        <dbReference type="ChEBI" id="CHEBI:18420"/>
    </cofactor>
</comment>
<evidence type="ECO:0000256" key="13">
    <source>
        <dbReference type="RuleBase" id="RU003785"/>
    </source>
</evidence>
<dbReference type="EC" id="2.5.1.75" evidence="10"/>
<dbReference type="InterPro" id="IPR039657">
    <property type="entry name" value="Dimethylallyltransferase"/>
</dbReference>
<dbReference type="HAMAP" id="MF_00185">
    <property type="entry name" value="IPP_trans"/>
    <property type="match status" value="1"/>
</dbReference>
<keyword evidence="6 10" id="KW-0547">Nucleotide-binding</keyword>
<dbReference type="GeneID" id="82890473"/>
<evidence type="ECO:0000256" key="8">
    <source>
        <dbReference type="ARBA" id="ARBA00022842"/>
    </source>
</evidence>
<accession>A0ABY5V0J8</accession>
<dbReference type="Gene3D" id="3.40.50.300">
    <property type="entry name" value="P-loop containing nucleotide triphosphate hydrolases"/>
    <property type="match status" value="1"/>
</dbReference>
<dbReference type="Proteomes" id="UP001059295">
    <property type="component" value="Chromosome"/>
</dbReference>
<evidence type="ECO:0000256" key="11">
    <source>
        <dbReference type="RuleBase" id="RU003783"/>
    </source>
</evidence>